<protein>
    <submittedName>
        <fullName evidence="9">Peptide ABC transporter permease</fullName>
    </submittedName>
</protein>
<feature type="domain" description="ABC transmembrane type-1" evidence="8">
    <location>
        <begin position="101"/>
        <end position="291"/>
    </location>
</feature>
<keyword evidence="10" id="KW-1185">Reference proteome</keyword>
<evidence type="ECO:0000256" key="4">
    <source>
        <dbReference type="ARBA" id="ARBA00022692"/>
    </source>
</evidence>
<dbReference type="PANTHER" id="PTHR43386">
    <property type="entry name" value="OLIGOPEPTIDE TRANSPORT SYSTEM PERMEASE PROTEIN APPC"/>
    <property type="match status" value="1"/>
</dbReference>
<sequence length="304" mass="33815">MKPAEEKKLDTTKIKYEKGTSLWKDSWKRLKRNKLALFGLFLVSLIVFLAIFADFITPYGPTEQLIWTEGAKAKLAPPSWKHLFGTDLYGRDIFTRVIYGTRISLTIAVAATAISVIVGVFLGACAGYFGGWIDDVISWLINVIYSFPFLLFIIAIVAYLPPSMWLTFVAIGCVSWMRYARLIRGQFLSLREKEFVEAARALGASDFAIMFKHLLPNAIAPIIVDATLGMGSIIMLEAALTYLGFGTQPPTPSWGYMISMGQSYISAGKWWWAVFPGIAICLTVLGFNLLGDGLRDALDPRLKD</sequence>
<name>A0A3Q9HRB1_9FIRM</name>
<feature type="transmembrane region" description="Helical" evidence="7">
    <location>
        <begin position="35"/>
        <end position="56"/>
    </location>
</feature>
<comment type="subcellular location">
    <subcellularLocation>
        <location evidence="1 7">Cell membrane</location>
        <topology evidence="1 7">Multi-pass membrane protein</topology>
    </subcellularLocation>
</comment>
<dbReference type="InterPro" id="IPR035906">
    <property type="entry name" value="MetI-like_sf"/>
</dbReference>
<dbReference type="GO" id="GO:0055085">
    <property type="term" value="P:transmembrane transport"/>
    <property type="evidence" value="ECO:0007669"/>
    <property type="project" value="InterPro"/>
</dbReference>
<feature type="transmembrane region" description="Helical" evidence="7">
    <location>
        <begin position="270"/>
        <end position="291"/>
    </location>
</feature>
<dbReference type="CDD" id="cd06261">
    <property type="entry name" value="TM_PBP2"/>
    <property type="match status" value="1"/>
</dbReference>
<organism evidence="9 10">
    <name type="scientific">Anoxybacter fermentans</name>
    <dbReference type="NCBI Taxonomy" id="1323375"/>
    <lineage>
        <taxon>Bacteria</taxon>
        <taxon>Bacillati</taxon>
        <taxon>Bacillota</taxon>
        <taxon>Clostridia</taxon>
        <taxon>Halanaerobiales</taxon>
        <taxon>Anoxybacter</taxon>
    </lineage>
</organism>
<keyword evidence="2 7" id="KW-0813">Transport</keyword>
<proteinExistence type="inferred from homology"/>
<keyword evidence="3" id="KW-1003">Cell membrane</keyword>
<evidence type="ECO:0000256" key="5">
    <source>
        <dbReference type="ARBA" id="ARBA00022989"/>
    </source>
</evidence>
<feature type="transmembrane region" description="Helical" evidence="7">
    <location>
        <begin position="136"/>
        <end position="159"/>
    </location>
</feature>
<keyword evidence="6 7" id="KW-0472">Membrane</keyword>
<dbReference type="RefSeq" id="WP_127017048.1">
    <property type="nucleotide sequence ID" value="NZ_CP016379.1"/>
</dbReference>
<evidence type="ECO:0000256" key="2">
    <source>
        <dbReference type="ARBA" id="ARBA00022448"/>
    </source>
</evidence>
<keyword evidence="5 7" id="KW-1133">Transmembrane helix</keyword>
<dbReference type="Gene3D" id="1.10.3720.10">
    <property type="entry name" value="MetI-like"/>
    <property type="match status" value="1"/>
</dbReference>
<dbReference type="InterPro" id="IPR000515">
    <property type="entry name" value="MetI-like"/>
</dbReference>
<dbReference type="EMBL" id="CP016379">
    <property type="protein sequence ID" value="AZR73701.1"/>
    <property type="molecule type" value="Genomic_DNA"/>
</dbReference>
<dbReference type="OrthoDB" id="9783218at2"/>
<dbReference type="Proteomes" id="UP000267250">
    <property type="component" value="Chromosome"/>
</dbReference>
<evidence type="ECO:0000256" key="3">
    <source>
        <dbReference type="ARBA" id="ARBA00022475"/>
    </source>
</evidence>
<dbReference type="Pfam" id="PF00528">
    <property type="entry name" value="BPD_transp_1"/>
    <property type="match status" value="1"/>
</dbReference>
<dbReference type="GO" id="GO:0005886">
    <property type="term" value="C:plasma membrane"/>
    <property type="evidence" value="ECO:0007669"/>
    <property type="project" value="UniProtKB-SubCell"/>
</dbReference>
<dbReference type="Pfam" id="PF12911">
    <property type="entry name" value="OppC_N"/>
    <property type="match status" value="1"/>
</dbReference>
<reference evidence="9 10" key="1">
    <citation type="submission" date="2016-07" db="EMBL/GenBank/DDBJ databases">
        <title>Genome and transcriptome analysis of iron-reducing fermentative bacteria Anoxybacter fermentans.</title>
        <authorList>
            <person name="Zeng X."/>
            <person name="Shao Z."/>
        </authorList>
    </citation>
    <scope>NUCLEOTIDE SEQUENCE [LARGE SCALE GENOMIC DNA]</scope>
    <source>
        <strain evidence="9 10">DY22613</strain>
    </source>
</reference>
<dbReference type="KEGG" id="aft:BBF96_10085"/>
<gene>
    <name evidence="9" type="ORF">BBF96_10085</name>
</gene>
<dbReference type="InterPro" id="IPR050366">
    <property type="entry name" value="BP-dependent_transpt_permease"/>
</dbReference>
<evidence type="ECO:0000313" key="9">
    <source>
        <dbReference type="EMBL" id="AZR73701.1"/>
    </source>
</evidence>
<dbReference type="SUPFAM" id="SSF161098">
    <property type="entry name" value="MetI-like"/>
    <property type="match status" value="1"/>
</dbReference>
<dbReference type="InterPro" id="IPR025966">
    <property type="entry name" value="OppC_N"/>
</dbReference>
<dbReference type="PROSITE" id="PS50928">
    <property type="entry name" value="ABC_TM1"/>
    <property type="match status" value="1"/>
</dbReference>
<evidence type="ECO:0000259" key="8">
    <source>
        <dbReference type="PROSITE" id="PS50928"/>
    </source>
</evidence>
<dbReference type="AlphaFoldDB" id="A0A3Q9HRB1"/>
<accession>A0A3Q9HRB1</accession>
<keyword evidence="4 7" id="KW-0812">Transmembrane</keyword>
<evidence type="ECO:0000256" key="1">
    <source>
        <dbReference type="ARBA" id="ARBA00004651"/>
    </source>
</evidence>
<evidence type="ECO:0000256" key="6">
    <source>
        <dbReference type="ARBA" id="ARBA00023136"/>
    </source>
</evidence>
<feature type="transmembrane region" description="Helical" evidence="7">
    <location>
        <begin position="103"/>
        <end position="129"/>
    </location>
</feature>
<evidence type="ECO:0000313" key="10">
    <source>
        <dbReference type="Proteomes" id="UP000267250"/>
    </source>
</evidence>
<comment type="similarity">
    <text evidence="7">Belongs to the binding-protein-dependent transport system permease family.</text>
</comment>
<dbReference type="PANTHER" id="PTHR43386:SF1">
    <property type="entry name" value="D,D-DIPEPTIDE TRANSPORT SYSTEM PERMEASE PROTEIN DDPC-RELATED"/>
    <property type="match status" value="1"/>
</dbReference>
<feature type="transmembrane region" description="Helical" evidence="7">
    <location>
        <begin position="165"/>
        <end position="183"/>
    </location>
</feature>
<evidence type="ECO:0000256" key="7">
    <source>
        <dbReference type="RuleBase" id="RU363032"/>
    </source>
</evidence>
<feature type="transmembrane region" description="Helical" evidence="7">
    <location>
        <begin position="218"/>
        <end position="245"/>
    </location>
</feature>